<dbReference type="InterPro" id="IPR027417">
    <property type="entry name" value="P-loop_NTPase"/>
</dbReference>
<evidence type="ECO:0000256" key="9">
    <source>
        <dbReference type="ARBA" id="ARBA00023242"/>
    </source>
</evidence>
<dbReference type="Pfam" id="PF00488">
    <property type="entry name" value="MutS_V"/>
    <property type="match status" value="1"/>
</dbReference>
<evidence type="ECO:0000313" key="15">
    <source>
        <dbReference type="Proteomes" id="UP001489004"/>
    </source>
</evidence>
<dbReference type="Gene3D" id="3.30.420.110">
    <property type="entry name" value="MutS, connector domain"/>
    <property type="match status" value="1"/>
</dbReference>
<keyword evidence="15" id="KW-1185">Reference proteome</keyword>
<dbReference type="PROSITE" id="PS00486">
    <property type="entry name" value="DNA_MISMATCH_REPAIR_2"/>
    <property type="match status" value="1"/>
</dbReference>
<dbReference type="GO" id="GO:0030983">
    <property type="term" value="F:mismatched DNA binding"/>
    <property type="evidence" value="ECO:0007669"/>
    <property type="project" value="InterPro"/>
</dbReference>
<protein>
    <recommendedName>
        <fullName evidence="3 11">DNA mismatch repair protein MSH3</fullName>
    </recommendedName>
    <alternativeName>
        <fullName evidence="3 11">DNA mismatch repair protein MSH3</fullName>
    </alternativeName>
    <alternativeName>
        <fullName evidence="10">MutS protein homolog 3</fullName>
    </alternativeName>
</protein>
<dbReference type="PANTHER" id="PTHR11361:SF122">
    <property type="entry name" value="DNA MISMATCH REPAIR PROTEIN MSH3"/>
    <property type="match status" value="1"/>
</dbReference>
<dbReference type="Pfam" id="PF05192">
    <property type="entry name" value="MutS_III"/>
    <property type="match status" value="1"/>
</dbReference>
<dbReference type="SUPFAM" id="SSF53150">
    <property type="entry name" value="DNA repair protein MutS, domain II"/>
    <property type="match status" value="1"/>
</dbReference>
<evidence type="ECO:0000256" key="1">
    <source>
        <dbReference type="ARBA" id="ARBA00004123"/>
    </source>
</evidence>
<evidence type="ECO:0000256" key="3">
    <source>
        <dbReference type="ARBA" id="ARBA00022151"/>
    </source>
</evidence>
<reference evidence="14 15" key="1">
    <citation type="journal article" date="2024" name="Nat. Commun.">
        <title>Phylogenomics reveals the evolutionary origins of lichenization in chlorophyte algae.</title>
        <authorList>
            <person name="Puginier C."/>
            <person name="Libourel C."/>
            <person name="Otte J."/>
            <person name="Skaloud P."/>
            <person name="Haon M."/>
            <person name="Grisel S."/>
            <person name="Petersen M."/>
            <person name="Berrin J.G."/>
            <person name="Delaux P.M."/>
            <person name="Dal Grande F."/>
            <person name="Keller J."/>
        </authorList>
    </citation>
    <scope>NUCLEOTIDE SEQUENCE [LARGE SCALE GENOMIC DNA]</scope>
    <source>
        <strain evidence="14 15">SAG 2043</strain>
    </source>
</reference>
<dbReference type="InterPro" id="IPR016151">
    <property type="entry name" value="DNA_mismatch_repair_MutS_N"/>
</dbReference>
<keyword evidence="8" id="KW-0234">DNA repair</keyword>
<dbReference type="GO" id="GO:0005524">
    <property type="term" value="F:ATP binding"/>
    <property type="evidence" value="ECO:0007669"/>
    <property type="project" value="UniProtKB-KW"/>
</dbReference>
<dbReference type="SUPFAM" id="SSF55271">
    <property type="entry name" value="DNA repair protein MutS, domain I"/>
    <property type="match status" value="1"/>
</dbReference>
<keyword evidence="6" id="KW-0067">ATP-binding</keyword>
<dbReference type="SMART" id="SM00534">
    <property type="entry name" value="MUTSac"/>
    <property type="match status" value="1"/>
</dbReference>
<keyword evidence="5" id="KW-0227">DNA damage</keyword>
<evidence type="ECO:0000256" key="2">
    <source>
        <dbReference type="ARBA" id="ARBA00007094"/>
    </source>
</evidence>
<dbReference type="InterPro" id="IPR036187">
    <property type="entry name" value="DNA_mismatch_repair_MutS_sf"/>
</dbReference>
<feature type="domain" description="DNA mismatch repair proteins mutS family" evidence="13">
    <location>
        <begin position="801"/>
        <end position="817"/>
    </location>
</feature>
<dbReference type="PIRSF" id="PIRSF037677">
    <property type="entry name" value="DNA_mis_repair_Msh6"/>
    <property type="match status" value="1"/>
</dbReference>
<keyword evidence="4" id="KW-0547">Nucleotide-binding</keyword>
<comment type="caution">
    <text evidence="14">The sequence shown here is derived from an EMBL/GenBank/DDBJ whole genome shotgun (WGS) entry which is preliminary data.</text>
</comment>
<evidence type="ECO:0000256" key="8">
    <source>
        <dbReference type="ARBA" id="ARBA00023204"/>
    </source>
</evidence>
<comment type="similarity">
    <text evidence="2">Belongs to the DNA mismatch repair MutS family. MSH3 subfamily.</text>
</comment>
<dbReference type="InterPro" id="IPR036678">
    <property type="entry name" value="MutS_con_dom_sf"/>
</dbReference>
<evidence type="ECO:0000256" key="6">
    <source>
        <dbReference type="ARBA" id="ARBA00022840"/>
    </source>
</evidence>
<name>A0AAW1PPK0_9CHLO</name>
<dbReference type="EMBL" id="JALJOR010000010">
    <property type="protein sequence ID" value="KAK9810008.1"/>
    <property type="molecule type" value="Genomic_DNA"/>
</dbReference>
<dbReference type="SMART" id="SM00533">
    <property type="entry name" value="MUTSd"/>
    <property type="match status" value="1"/>
</dbReference>
<evidence type="ECO:0000256" key="5">
    <source>
        <dbReference type="ARBA" id="ARBA00022763"/>
    </source>
</evidence>
<dbReference type="InterPro" id="IPR007860">
    <property type="entry name" value="DNA_mmatch_repair_MutS_con_dom"/>
</dbReference>
<dbReference type="PANTHER" id="PTHR11361">
    <property type="entry name" value="DNA MISMATCH REPAIR PROTEIN MUTS FAMILY MEMBER"/>
    <property type="match status" value="1"/>
</dbReference>
<evidence type="ECO:0000256" key="12">
    <source>
        <dbReference type="SAM" id="MobiDB-lite"/>
    </source>
</evidence>
<dbReference type="InterPro" id="IPR007695">
    <property type="entry name" value="DNA_mismatch_repair_MutS-lik_N"/>
</dbReference>
<evidence type="ECO:0000256" key="4">
    <source>
        <dbReference type="ARBA" id="ARBA00022741"/>
    </source>
</evidence>
<proteinExistence type="inferred from homology"/>
<dbReference type="GO" id="GO:0140664">
    <property type="term" value="F:ATP-dependent DNA damage sensor activity"/>
    <property type="evidence" value="ECO:0007669"/>
    <property type="project" value="InterPro"/>
</dbReference>
<comment type="subcellular location">
    <subcellularLocation>
        <location evidence="1">Nucleus</location>
    </subcellularLocation>
</comment>
<dbReference type="GO" id="GO:0006298">
    <property type="term" value="P:mismatch repair"/>
    <property type="evidence" value="ECO:0007669"/>
    <property type="project" value="InterPro"/>
</dbReference>
<evidence type="ECO:0000256" key="7">
    <source>
        <dbReference type="ARBA" id="ARBA00023125"/>
    </source>
</evidence>
<dbReference type="Gene3D" id="3.40.50.300">
    <property type="entry name" value="P-loop containing nucleotide triphosphate hydrolases"/>
    <property type="match status" value="1"/>
</dbReference>
<dbReference type="FunFam" id="3.30.420.110:FF:000010">
    <property type="entry name" value="DNA mismatch repair protein"/>
    <property type="match status" value="1"/>
</dbReference>
<dbReference type="Gene3D" id="3.40.1170.10">
    <property type="entry name" value="DNA repair protein MutS, domain I"/>
    <property type="match status" value="1"/>
</dbReference>
<accession>A0AAW1PPK0</accession>
<evidence type="ECO:0000259" key="13">
    <source>
        <dbReference type="PROSITE" id="PS00486"/>
    </source>
</evidence>
<dbReference type="Gene3D" id="1.10.1420.10">
    <property type="match status" value="2"/>
</dbReference>
<dbReference type="InterPro" id="IPR017261">
    <property type="entry name" value="DNA_mismatch_repair_MutS/MSH"/>
</dbReference>
<dbReference type="Pfam" id="PF05188">
    <property type="entry name" value="MutS_II"/>
    <property type="match status" value="1"/>
</dbReference>
<dbReference type="Proteomes" id="UP001489004">
    <property type="component" value="Unassembled WGS sequence"/>
</dbReference>
<organism evidence="14 15">
    <name type="scientific">[Myrmecia] bisecta</name>
    <dbReference type="NCBI Taxonomy" id="41462"/>
    <lineage>
        <taxon>Eukaryota</taxon>
        <taxon>Viridiplantae</taxon>
        <taxon>Chlorophyta</taxon>
        <taxon>core chlorophytes</taxon>
        <taxon>Trebouxiophyceae</taxon>
        <taxon>Trebouxiales</taxon>
        <taxon>Trebouxiaceae</taxon>
        <taxon>Myrmecia</taxon>
    </lineage>
</organism>
<feature type="compositionally biased region" description="Basic and acidic residues" evidence="12">
    <location>
        <begin position="1"/>
        <end position="17"/>
    </location>
</feature>
<evidence type="ECO:0000313" key="14">
    <source>
        <dbReference type="EMBL" id="KAK9810008.1"/>
    </source>
</evidence>
<feature type="compositionally biased region" description="Polar residues" evidence="12">
    <location>
        <begin position="31"/>
        <end position="41"/>
    </location>
</feature>
<dbReference type="InterPro" id="IPR045076">
    <property type="entry name" value="MutS"/>
</dbReference>
<gene>
    <name evidence="14" type="ORF">WJX72_003290</name>
</gene>
<dbReference type="SUPFAM" id="SSF48334">
    <property type="entry name" value="DNA repair protein MutS, domain III"/>
    <property type="match status" value="1"/>
</dbReference>
<dbReference type="Pfam" id="PF01624">
    <property type="entry name" value="MutS_I"/>
    <property type="match status" value="1"/>
</dbReference>
<dbReference type="GO" id="GO:0005634">
    <property type="term" value="C:nucleus"/>
    <property type="evidence" value="ECO:0007669"/>
    <property type="project" value="UniProtKB-SubCell"/>
</dbReference>
<feature type="region of interest" description="Disordered" evidence="12">
    <location>
        <begin position="1"/>
        <end position="42"/>
    </location>
</feature>
<evidence type="ECO:0000256" key="11">
    <source>
        <dbReference type="ARBA" id="ARBA00073774"/>
    </source>
</evidence>
<dbReference type="InterPro" id="IPR000432">
    <property type="entry name" value="DNA_mismatch_repair_MutS_C"/>
</dbReference>
<sequence length="861" mass="93265">MKSSSKKDKSAQRDKGQRSIASFFYRPPTQPKQATAQTDSLPAQKHTPLELQVVELKRAYPGVLLIIEVGYKMRFFGEDAETAARECNIFCYPDRNFMTASIPVPRLHVYVRRLVEAGYKVGVVRQTETAALKAAGSNRYTPFTRKLTALYTRSTLEAGLLDDVGETELAQRSGPGADAWSNAQLSNYLVCIVEQPAAGHGGDGSVEIGLAAVETSTGDVLYAEFRDSMMRSELEARLMYAAPRELLLAGPLSSASEKMLASYTGQTKGLRAETVSRDKYSGGGGLAAITAFYGATGSKEEAGALDAVLQLPTLVVQALAHALDYLTPFGLEAILRLGAAFRPFNAVHEMSLSPNALRQLEVLRNSDDGSERGSLLWLLDHTKTAFGGRALRYWVAHPLRHLDRIRERLDAVEELVAAASTAQLEDEPGPLLSINKTLAGLPDLERGITRILHRTASPAEFVTMLRALASIAVNCRLQLGEGDAADHAPGVQSPLLQRLLQAAASRQVAAAARAMLAVVDEGAAMAGDKLGLFRSEARFPHVFACRAELAACEAGLQGQLPLLRKRLRLPRLEFVSITNQADYLIEVPAERTDVPKDWQKICSTKKVHRYHPPEVKAALSALELAKERLQAACAAAWEDFLADFAQHYAPFRVAVQALAALDVLLAFAQVSCNPGYVRPEFVEDEAEPQLQVTSGRHPVLDVALEGAVVPNDTHLAHSGQRAIIVTGPNMGGKSCYIRQAALMAIMAQVGCLVPAEAVRLHVMDAIYTRMGASDNLAMGRSTFLEELTEASEILTHATPRSLVIIDELGRGTSTHDGLAIAIASLHHLVSQTRCLTLFVTHYPKVASLQQEFPGKSHDPGA</sequence>
<keyword evidence="7" id="KW-0238">DNA-binding</keyword>
<evidence type="ECO:0000256" key="10">
    <source>
        <dbReference type="ARBA" id="ARBA00029792"/>
    </source>
</evidence>
<dbReference type="InterPro" id="IPR007696">
    <property type="entry name" value="DNA_mismatch_repair_MutS_core"/>
</dbReference>
<dbReference type="GO" id="GO:0006312">
    <property type="term" value="P:mitotic recombination"/>
    <property type="evidence" value="ECO:0007669"/>
    <property type="project" value="TreeGrafter"/>
</dbReference>
<keyword evidence="9" id="KW-0539">Nucleus</keyword>
<dbReference type="AlphaFoldDB" id="A0AAW1PPK0"/>
<dbReference type="SUPFAM" id="SSF52540">
    <property type="entry name" value="P-loop containing nucleoside triphosphate hydrolases"/>
    <property type="match status" value="1"/>
</dbReference>
<dbReference type="FunFam" id="3.40.1170.10:FF:000004">
    <property type="entry name" value="DNA mismatch repair protein"/>
    <property type="match status" value="1"/>
</dbReference>